<evidence type="ECO:0000313" key="3">
    <source>
        <dbReference type="Proteomes" id="UP000050280"/>
    </source>
</evidence>
<sequence length="37" mass="4289">MSAFRNKLLDSIGPTAGFWMLIPILSVVHYREFFAYP</sequence>
<organism evidence="2 3">
    <name type="scientific">Croceitalea dokdonensis DOKDO 023</name>
    <dbReference type="NCBI Taxonomy" id="1300341"/>
    <lineage>
        <taxon>Bacteria</taxon>
        <taxon>Pseudomonadati</taxon>
        <taxon>Bacteroidota</taxon>
        <taxon>Flavobacteriia</taxon>
        <taxon>Flavobacteriales</taxon>
        <taxon>Flavobacteriaceae</taxon>
        <taxon>Croceitalea</taxon>
    </lineage>
</organism>
<accession>A0A0P7B293</accession>
<name>A0A0P7B293_9FLAO</name>
<dbReference type="STRING" id="1300341.I595_1946"/>
<evidence type="ECO:0000256" key="1">
    <source>
        <dbReference type="SAM" id="Phobius"/>
    </source>
</evidence>
<evidence type="ECO:0000313" key="2">
    <source>
        <dbReference type="EMBL" id="KPM32296.1"/>
    </source>
</evidence>
<keyword evidence="1" id="KW-1133">Transmembrane helix</keyword>
<keyword evidence="1" id="KW-0472">Membrane</keyword>
<comment type="caution">
    <text evidence="2">The sequence shown here is derived from an EMBL/GenBank/DDBJ whole genome shotgun (WGS) entry which is preliminary data.</text>
</comment>
<dbReference type="AlphaFoldDB" id="A0A0P7B293"/>
<dbReference type="Proteomes" id="UP000050280">
    <property type="component" value="Unassembled WGS sequence"/>
</dbReference>
<dbReference type="EMBL" id="LDJX01000003">
    <property type="protein sequence ID" value="KPM32296.1"/>
    <property type="molecule type" value="Genomic_DNA"/>
</dbReference>
<proteinExistence type="predicted"/>
<feature type="transmembrane region" description="Helical" evidence="1">
    <location>
        <begin position="12"/>
        <end position="30"/>
    </location>
</feature>
<reference evidence="2 3" key="1">
    <citation type="submission" date="2015-09" db="EMBL/GenBank/DDBJ databases">
        <title>Genome sequence of the marine flavobacterium Croceitalea dokdonensis DOKDO 023 that contains proton- and sodium-pumping rhodopsins.</title>
        <authorList>
            <person name="Kwon S.-K."/>
            <person name="Lee H.K."/>
            <person name="Kwak M.-J."/>
            <person name="Kim J.F."/>
        </authorList>
    </citation>
    <scope>NUCLEOTIDE SEQUENCE [LARGE SCALE GENOMIC DNA]</scope>
    <source>
        <strain evidence="2 3">DOKDO 023</strain>
    </source>
</reference>
<keyword evidence="1" id="KW-0812">Transmembrane</keyword>
<keyword evidence="3" id="KW-1185">Reference proteome</keyword>
<protein>
    <submittedName>
        <fullName evidence="2">Uncharacterized protein</fullName>
    </submittedName>
</protein>
<gene>
    <name evidence="2" type="ORF">I595_1946</name>
</gene>